<keyword evidence="2" id="KW-1185">Reference proteome</keyword>
<proteinExistence type="predicted"/>
<dbReference type="Proteomes" id="UP000184550">
    <property type="component" value="Unassembled WGS sequence"/>
</dbReference>
<gene>
    <name evidence="1" type="ORF">PL8927_270286</name>
</gene>
<protein>
    <submittedName>
        <fullName evidence="1">Uncharacterized protein</fullName>
    </submittedName>
</protein>
<evidence type="ECO:0000313" key="1">
    <source>
        <dbReference type="EMBL" id="VXD14160.1"/>
    </source>
</evidence>
<comment type="caution">
    <text evidence="1">The sequence shown here is derived from an EMBL/GenBank/DDBJ whole genome shotgun (WGS) entry which is preliminary data.</text>
</comment>
<name>A0A7Z9DXD5_9CYAN</name>
<evidence type="ECO:0000313" key="2">
    <source>
        <dbReference type="Proteomes" id="UP000184550"/>
    </source>
</evidence>
<dbReference type="AlphaFoldDB" id="A0A7Z9DXD5"/>
<dbReference type="RefSeq" id="WP_197047329.1">
    <property type="nucleotide sequence ID" value="NZ_LR734844.1"/>
</dbReference>
<organism evidence="1 2">
    <name type="scientific">Planktothrix serta PCC 8927</name>
    <dbReference type="NCBI Taxonomy" id="671068"/>
    <lineage>
        <taxon>Bacteria</taxon>
        <taxon>Bacillati</taxon>
        <taxon>Cyanobacteriota</taxon>
        <taxon>Cyanophyceae</taxon>
        <taxon>Oscillatoriophycideae</taxon>
        <taxon>Oscillatoriales</taxon>
        <taxon>Microcoleaceae</taxon>
        <taxon>Planktothrix</taxon>
    </lineage>
</organism>
<accession>A0A7Z9DXD5</accession>
<sequence>MEQVETPKTLSDLGIKLQKIREKIVASGVILLSAEDIELEKAKRRGGYQEAE</sequence>
<dbReference type="EMBL" id="CZCU02000099">
    <property type="protein sequence ID" value="VXD14160.1"/>
    <property type="molecule type" value="Genomic_DNA"/>
</dbReference>
<reference evidence="1" key="1">
    <citation type="submission" date="2019-10" db="EMBL/GenBank/DDBJ databases">
        <authorList>
            <consortium name="Genoscope - CEA"/>
            <person name="William W."/>
        </authorList>
    </citation>
    <scope>NUCLEOTIDE SEQUENCE [LARGE SCALE GENOMIC DNA]</scope>
    <source>
        <strain evidence="1">BBR_PRJEB10992</strain>
    </source>
</reference>